<comment type="caution">
    <text evidence="7">The sequence shown here is derived from an EMBL/GenBank/DDBJ whole genome shotgun (WGS) entry which is preliminary data.</text>
</comment>
<comment type="similarity">
    <text evidence="2">Belongs to the Tim44 family.</text>
</comment>
<dbReference type="PIRSF" id="PIRSF031890">
    <property type="entry name" value="UCP031890_transporter_Tim44"/>
    <property type="match status" value="1"/>
</dbReference>
<dbReference type="PANTHER" id="PTHR10721">
    <property type="entry name" value="MITOCHONDRIAL IMPORT INNER MEMBRANE TRANSLOCASE SUBUNIT TIM44"/>
    <property type="match status" value="1"/>
</dbReference>
<dbReference type="InterPro" id="IPR039544">
    <property type="entry name" value="Tim44-like"/>
</dbReference>
<comment type="subcellular location">
    <subcellularLocation>
        <location evidence="1">Membrane</location>
    </subcellularLocation>
</comment>
<dbReference type="SMART" id="SM00978">
    <property type="entry name" value="Tim44"/>
    <property type="match status" value="1"/>
</dbReference>
<organism evidence="7 8">
    <name type="scientific">Chelatococcus albus</name>
    <dbReference type="NCBI Taxonomy" id="3047466"/>
    <lineage>
        <taxon>Bacteria</taxon>
        <taxon>Pseudomonadati</taxon>
        <taxon>Pseudomonadota</taxon>
        <taxon>Alphaproteobacteria</taxon>
        <taxon>Hyphomicrobiales</taxon>
        <taxon>Chelatococcaceae</taxon>
        <taxon>Chelatococcus</taxon>
    </lineage>
</organism>
<protein>
    <submittedName>
        <fullName evidence="7">Tim44/TimA family putative adaptor protein</fullName>
    </submittedName>
</protein>
<evidence type="ECO:0000256" key="3">
    <source>
        <dbReference type="ARBA" id="ARBA00022946"/>
    </source>
</evidence>
<evidence type="ECO:0000259" key="6">
    <source>
        <dbReference type="SMART" id="SM00978"/>
    </source>
</evidence>
<reference evidence="7 8" key="1">
    <citation type="submission" date="2023-05" db="EMBL/GenBank/DDBJ databases">
        <title>Chelatococcus sp. nov., a moderately thermophilic bacterium isolated from hot spring microbial mat.</title>
        <authorList>
            <person name="Hu C.-J."/>
            <person name="Li W.-J."/>
        </authorList>
    </citation>
    <scope>NUCLEOTIDE SEQUENCE [LARGE SCALE GENOMIC DNA]</scope>
    <source>
        <strain evidence="7 8">SYSU G07232</strain>
    </source>
</reference>
<evidence type="ECO:0000256" key="4">
    <source>
        <dbReference type="ARBA" id="ARBA00023136"/>
    </source>
</evidence>
<dbReference type="InterPro" id="IPR016985">
    <property type="entry name" value="UCP031890_Tim44-rel"/>
</dbReference>
<evidence type="ECO:0000313" key="7">
    <source>
        <dbReference type="EMBL" id="MDJ1158723.1"/>
    </source>
</evidence>
<dbReference type="Pfam" id="PF04280">
    <property type="entry name" value="Tim44"/>
    <property type="match status" value="1"/>
</dbReference>
<dbReference type="InterPro" id="IPR032710">
    <property type="entry name" value="NTF2-like_dom_sf"/>
</dbReference>
<dbReference type="InterPro" id="IPR007379">
    <property type="entry name" value="Tim44-like_dom"/>
</dbReference>
<dbReference type="Gene3D" id="3.10.450.240">
    <property type="match status" value="1"/>
</dbReference>
<keyword evidence="4" id="KW-0472">Membrane</keyword>
<evidence type="ECO:0000313" key="8">
    <source>
        <dbReference type="Proteomes" id="UP001321492"/>
    </source>
</evidence>
<dbReference type="PANTHER" id="PTHR10721:SF1">
    <property type="entry name" value="MITOCHONDRIAL IMPORT INNER MEMBRANE TRANSLOCASE SUBUNIT TIM44"/>
    <property type="match status" value="1"/>
</dbReference>
<name>A0ABT7AHA1_9HYPH</name>
<dbReference type="Proteomes" id="UP001321492">
    <property type="component" value="Unassembled WGS sequence"/>
</dbReference>
<evidence type="ECO:0000256" key="1">
    <source>
        <dbReference type="ARBA" id="ARBA00004370"/>
    </source>
</evidence>
<evidence type="ECO:0000256" key="2">
    <source>
        <dbReference type="ARBA" id="ARBA00009597"/>
    </source>
</evidence>
<keyword evidence="8" id="KW-1185">Reference proteome</keyword>
<feature type="region of interest" description="Disordered" evidence="5">
    <location>
        <begin position="32"/>
        <end position="59"/>
    </location>
</feature>
<gene>
    <name evidence="7" type="ORF">QNA08_10810</name>
</gene>
<keyword evidence="3" id="KW-0809">Transit peptide</keyword>
<dbReference type="EMBL" id="JASJEV010000006">
    <property type="protein sequence ID" value="MDJ1158723.1"/>
    <property type="molecule type" value="Genomic_DNA"/>
</dbReference>
<evidence type="ECO:0000256" key="5">
    <source>
        <dbReference type="SAM" id="MobiDB-lite"/>
    </source>
</evidence>
<proteinExistence type="inferred from homology"/>
<dbReference type="RefSeq" id="WP_283740720.1">
    <property type="nucleotide sequence ID" value="NZ_JASJEV010000006.1"/>
</dbReference>
<feature type="domain" description="Tim44-like" evidence="6">
    <location>
        <begin position="96"/>
        <end position="242"/>
    </location>
</feature>
<sequence>MQDSFDITTIVFLALAVFVIWRLRSVLGQKTGNERPPYDPFARRDPPMKPGADARRGEDNVVRLPGAANDRATPAPAEQVVLADRWKGIAEPGSPVAAGLDGIARIESAFDARSFLDGAKMAYEMIVMSFASGDRKTLKNLLSKEVYEGFERAISERDRRGEKVETTFVSIDTADITHVELRGKTAQVTVRFLSKLITATRNATGAVVDGNPGEVVDVTDVWTFSRVLGSRDPNWQLVATESGQ</sequence>
<dbReference type="NCBIfam" id="NF033779">
    <property type="entry name" value="Tim44_TimA_adap"/>
    <property type="match status" value="1"/>
</dbReference>
<accession>A0ABT7AHA1</accession>
<dbReference type="SUPFAM" id="SSF54427">
    <property type="entry name" value="NTF2-like"/>
    <property type="match status" value="1"/>
</dbReference>